<keyword evidence="10" id="KW-1278">Translocase</keyword>
<dbReference type="GO" id="GO:0043682">
    <property type="term" value="F:P-type divalent copper transporter activity"/>
    <property type="evidence" value="ECO:0007669"/>
    <property type="project" value="TreeGrafter"/>
</dbReference>
<dbReference type="GO" id="GO:0005524">
    <property type="term" value="F:ATP binding"/>
    <property type="evidence" value="ECO:0007669"/>
    <property type="project" value="UniProtKB-UniRule"/>
</dbReference>
<keyword evidence="6" id="KW-0677">Repeat</keyword>
<dbReference type="Pfam" id="PF00122">
    <property type="entry name" value="E1-E2_ATPase"/>
    <property type="match status" value="1"/>
</dbReference>
<evidence type="ECO:0000313" key="17">
    <source>
        <dbReference type="EMBL" id="KXH65781.1"/>
    </source>
</evidence>
<keyword evidence="9" id="KW-0460">Magnesium</keyword>
<keyword evidence="3" id="KW-0813">Transport</keyword>
<dbReference type="InterPro" id="IPR027256">
    <property type="entry name" value="P-typ_ATPase_IB"/>
</dbReference>
<dbReference type="PANTHER" id="PTHR43520:SF32">
    <property type="entry name" value="COPPER RESISTANCE P-TYPE ATPASE (EUROFUNG)"/>
    <property type="match status" value="1"/>
</dbReference>
<evidence type="ECO:0000256" key="12">
    <source>
        <dbReference type="ARBA" id="ARBA00023008"/>
    </source>
</evidence>
<dbReference type="OrthoDB" id="432719at2759"/>
<dbReference type="InterPro" id="IPR018303">
    <property type="entry name" value="ATPase_P-typ_P_site"/>
</dbReference>
<dbReference type="InterPro" id="IPR023299">
    <property type="entry name" value="ATPase_P-typ_cyto_dom_N"/>
</dbReference>
<evidence type="ECO:0000256" key="13">
    <source>
        <dbReference type="ARBA" id="ARBA00023065"/>
    </source>
</evidence>
<evidence type="ECO:0000256" key="14">
    <source>
        <dbReference type="ARBA" id="ARBA00023136"/>
    </source>
</evidence>
<dbReference type="GO" id="GO:0005507">
    <property type="term" value="F:copper ion binding"/>
    <property type="evidence" value="ECO:0007669"/>
    <property type="project" value="InterPro"/>
</dbReference>
<dbReference type="InterPro" id="IPR044492">
    <property type="entry name" value="P_typ_ATPase_HD_dom"/>
</dbReference>
<comment type="subcellular location">
    <subcellularLocation>
        <location evidence="1">Endomembrane system</location>
        <topology evidence="1">Multi-pass membrane protein</topology>
    </subcellularLocation>
    <subcellularLocation>
        <location evidence="15">Membrane</location>
    </subcellularLocation>
</comment>
<dbReference type="PRINTS" id="PR00119">
    <property type="entry name" value="CATATPASE"/>
</dbReference>
<dbReference type="InterPro" id="IPR001757">
    <property type="entry name" value="P_typ_ATPase"/>
</dbReference>
<dbReference type="PANTHER" id="PTHR43520">
    <property type="entry name" value="ATP7, ISOFORM B"/>
    <property type="match status" value="1"/>
</dbReference>
<feature type="domain" description="HMA" evidence="16">
    <location>
        <begin position="274"/>
        <end position="339"/>
    </location>
</feature>
<dbReference type="Gene3D" id="2.70.150.10">
    <property type="entry name" value="Calcium-transporting ATPase, cytoplasmic transduction domain A"/>
    <property type="match status" value="1"/>
</dbReference>
<dbReference type="PROSITE" id="PS50846">
    <property type="entry name" value="HMA_2"/>
    <property type="match status" value="2"/>
</dbReference>
<dbReference type="AlphaFoldDB" id="A0A135UZJ1"/>
<organism evidence="17 18">
    <name type="scientific">Colletotrichum salicis</name>
    <dbReference type="NCBI Taxonomy" id="1209931"/>
    <lineage>
        <taxon>Eukaryota</taxon>
        <taxon>Fungi</taxon>
        <taxon>Dikarya</taxon>
        <taxon>Ascomycota</taxon>
        <taxon>Pezizomycotina</taxon>
        <taxon>Sordariomycetes</taxon>
        <taxon>Hypocreomycetidae</taxon>
        <taxon>Glomerellales</taxon>
        <taxon>Glomerellaceae</taxon>
        <taxon>Colletotrichum</taxon>
        <taxon>Colletotrichum acutatum species complex</taxon>
    </lineage>
</organism>
<keyword evidence="11 15" id="KW-1133">Transmembrane helix</keyword>
<evidence type="ECO:0000256" key="10">
    <source>
        <dbReference type="ARBA" id="ARBA00022967"/>
    </source>
</evidence>
<evidence type="ECO:0000256" key="8">
    <source>
        <dbReference type="ARBA" id="ARBA00022840"/>
    </source>
</evidence>
<feature type="transmembrane region" description="Helical" evidence="15">
    <location>
        <begin position="547"/>
        <end position="568"/>
    </location>
</feature>
<dbReference type="Pfam" id="PF00702">
    <property type="entry name" value="Hydrolase"/>
    <property type="match status" value="1"/>
</dbReference>
<dbReference type="GO" id="GO:0016887">
    <property type="term" value="F:ATP hydrolysis activity"/>
    <property type="evidence" value="ECO:0007669"/>
    <property type="project" value="InterPro"/>
</dbReference>
<dbReference type="InterPro" id="IPR006121">
    <property type="entry name" value="HMA_dom"/>
</dbReference>
<keyword evidence="4 15" id="KW-0812">Transmembrane</keyword>
<accession>A0A135UZJ1</accession>
<dbReference type="NCBIfam" id="TIGR01494">
    <property type="entry name" value="ATPase_P-type"/>
    <property type="match status" value="2"/>
</dbReference>
<reference evidence="17 18" key="1">
    <citation type="submission" date="2014-02" db="EMBL/GenBank/DDBJ databases">
        <title>The genome sequence of Colletotrichum salicis CBS 607.94.</title>
        <authorList>
            <person name="Baroncelli R."/>
            <person name="Thon M.R."/>
        </authorList>
    </citation>
    <scope>NUCLEOTIDE SEQUENCE [LARGE SCALE GENOMIC DNA]</scope>
    <source>
        <strain evidence="17 18">CBS 607.94</strain>
    </source>
</reference>
<evidence type="ECO:0000313" key="18">
    <source>
        <dbReference type="Proteomes" id="UP000070121"/>
    </source>
</evidence>
<feature type="domain" description="HMA" evidence="16">
    <location>
        <begin position="185"/>
        <end position="250"/>
    </location>
</feature>
<evidence type="ECO:0000256" key="7">
    <source>
        <dbReference type="ARBA" id="ARBA00022741"/>
    </source>
</evidence>
<dbReference type="EMBL" id="JFFI01000819">
    <property type="protein sequence ID" value="KXH65781.1"/>
    <property type="molecule type" value="Genomic_DNA"/>
</dbReference>
<dbReference type="InterPro" id="IPR023214">
    <property type="entry name" value="HAD_sf"/>
</dbReference>
<dbReference type="SFLD" id="SFLDG00002">
    <property type="entry name" value="C1.7:_P-type_atpase_like"/>
    <property type="match status" value="1"/>
</dbReference>
<dbReference type="Pfam" id="PF00403">
    <property type="entry name" value="HMA"/>
    <property type="match status" value="2"/>
</dbReference>
<evidence type="ECO:0000256" key="1">
    <source>
        <dbReference type="ARBA" id="ARBA00004127"/>
    </source>
</evidence>
<evidence type="ECO:0000256" key="11">
    <source>
        <dbReference type="ARBA" id="ARBA00022989"/>
    </source>
</evidence>
<feature type="transmembrane region" description="Helical" evidence="15">
    <location>
        <begin position="1142"/>
        <end position="1165"/>
    </location>
</feature>
<dbReference type="SUPFAM" id="SSF55008">
    <property type="entry name" value="HMA, heavy metal-associated domain"/>
    <property type="match status" value="3"/>
</dbReference>
<feature type="transmembrane region" description="Helical" evidence="15">
    <location>
        <begin position="779"/>
        <end position="806"/>
    </location>
</feature>
<keyword evidence="7 15" id="KW-0547">Nucleotide-binding</keyword>
<dbReference type="Gene3D" id="3.40.1110.10">
    <property type="entry name" value="Calcium-transporting ATPase, cytoplasmic domain N"/>
    <property type="match status" value="1"/>
</dbReference>
<comment type="caution">
    <text evidence="17">The sequence shown here is derived from an EMBL/GenBank/DDBJ whole genome shotgun (WGS) entry which is preliminary data.</text>
</comment>
<dbReference type="InterPro" id="IPR017969">
    <property type="entry name" value="Heavy-metal-associated_CS"/>
</dbReference>
<dbReference type="InterPro" id="IPR036163">
    <property type="entry name" value="HMA_dom_sf"/>
</dbReference>
<evidence type="ECO:0000256" key="6">
    <source>
        <dbReference type="ARBA" id="ARBA00022737"/>
    </source>
</evidence>
<dbReference type="NCBIfam" id="TIGR01525">
    <property type="entry name" value="ATPase-IB_hvy"/>
    <property type="match status" value="1"/>
</dbReference>
<dbReference type="InterPro" id="IPR059000">
    <property type="entry name" value="ATPase_P-type_domA"/>
</dbReference>
<evidence type="ECO:0000256" key="9">
    <source>
        <dbReference type="ARBA" id="ARBA00022842"/>
    </source>
</evidence>
<dbReference type="CDD" id="cd02094">
    <property type="entry name" value="P-type_ATPase_Cu-like"/>
    <property type="match status" value="1"/>
</dbReference>
<gene>
    <name evidence="17" type="ORF">CSAL01_03369</name>
</gene>
<dbReference type="STRING" id="1209931.A0A135UZJ1"/>
<dbReference type="PROSITE" id="PS00154">
    <property type="entry name" value="ATPASE_E1_E2"/>
    <property type="match status" value="1"/>
</dbReference>
<dbReference type="Proteomes" id="UP000070121">
    <property type="component" value="Unassembled WGS sequence"/>
</dbReference>
<dbReference type="SUPFAM" id="SSF81660">
    <property type="entry name" value="Metal cation-transporting ATPase, ATP-binding domain N"/>
    <property type="match status" value="1"/>
</dbReference>
<evidence type="ECO:0000256" key="3">
    <source>
        <dbReference type="ARBA" id="ARBA00022448"/>
    </source>
</evidence>
<dbReference type="SUPFAM" id="SSF56784">
    <property type="entry name" value="HAD-like"/>
    <property type="match status" value="1"/>
</dbReference>
<proteinExistence type="inferred from homology"/>
<keyword evidence="5 15" id="KW-0479">Metal-binding</keyword>
<dbReference type="SUPFAM" id="SSF81665">
    <property type="entry name" value="Calcium ATPase, transmembrane domain M"/>
    <property type="match status" value="1"/>
</dbReference>
<dbReference type="GO" id="GO:0016020">
    <property type="term" value="C:membrane"/>
    <property type="evidence" value="ECO:0007669"/>
    <property type="project" value="UniProtKB-SubCell"/>
</dbReference>
<evidence type="ECO:0000259" key="16">
    <source>
        <dbReference type="PROSITE" id="PS50846"/>
    </source>
</evidence>
<dbReference type="InterPro" id="IPR023298">
    <property type="entry name" value="ATPase_P-typ_TM_dom_sf"/>
</dbReference>
<dbReference type="GO" id="GO:0055070">
    <property type="term" value="P:copper ion homeostasis"/>
    <property type="evidence" value="ECO:0007669"/>
    <property type="project" value="TreeGrafter"/>
</dbReference>
<dbReference type="PRINTS" id="PR00120">
    <property type="entry name" value="HATPASE"/>
</dbReference>
<feature type="transmembrane region" description="Helical" evidence="15">
    <location>
        <begin position="580"/>
        <end position="598"/>
    </location>
</feature>
<name>A0A135UZJ1_9PEZI</name>
<feature type="transmembrane region" description="Helical" evidence="15">
    <location>
        <begin position="736"/>
        <end position="759"/>
    </location>
</feature>
<feature type="transmembrane region" description="Helical" evidence="15">
    <location>
        <begin position="496"/>
        <end position="515"/>
    </location>
</feature>
<dbReference type="FunFam" id="3.30.70.100:FF:000043">
    <property type="entry name" value="Copper-transporting ATPase 2"/>
    <property type="match status" value="2"/>
</dbReference>
<dbReference type="NCBIfam" id="TIGR00003">
    <property type="entry name" value="copper ion binding protein"/>
    <property type="match status" value="1"/>
</dbReference>
<dbReference type="SFLD" id="SFLDS00003">
    <property type="entry name" value="Haloacid_Dehalogenase"/>
    <property type="match status" value="1"/>
</dbReference>
<comment type="similarity">
    <text evidence="2 15">Belongs to the cation transport ATPase (P-type) (TC 3.A.3) family. Type IB subfamily.</text>
</comment>
<dbReference type="SFLD" id="SFLDF00027">
    <property type="entry name" value="p-type_atpase"/>
    <property type="match status" value="1"/>
</dbReference>
<dbReference type="PROSITE" id="PS01047">
    <property type="entry name" value="HMA_1"/>
    <property type="match status" value="2"/>
</dbReference>
<keyword evidence="14 15" id="KW-0472">Membrane</keyword>
<dbReference type="InterPro" id="IPR008250">
    <property type="entry name" value="ATPase_P-typ_transduc_dom_A_sf"/>
</dbReference>
<dbReference type="Gene3D" id="3.30.70.100">
    <property type="match status" value="3"/>
</dbReference>
<dbReference type="CDD" id="cd00371">
    <property type="entry name" value="HMA"/>
    <property type="match status" value="2"/>
</dbReference>
<keyword evidence="13" id="KW-0406">Ion transport</keyword>
<dbReference type="Gene3D" id="3.40.50.1000">
    <property type="entry name" value="HAD superfamily/HAD-like"/>
    <property type="match status" value="1"/>
</dbReference>
<dbReference type="InterPro" id="IPR036412">
    <property type="entry name" value="HAD-like_sf"/>
</dbReference>
<evidence type="ECO:0000256" key="2">
    <source>
        <dbReference type="ARBA" id="ARBA00006024"/>
    </source>
</evidence>
<protein>
    <submittedName>
        <fullName evidence="17">Heavy metal translocating P-type ATPase</fullName>
    </submittedName>
</protein>
<dbReference type="FunFam" id="2.70.150.10:FF:000068">
    <property type="entry name" value="Copper resistance-associated P-type ATPase"/>
    <property type="match status" value="1"/>
</dbReference>
<feature type="transmembrane region" description="Helical" evidence="15">
    <location>
        <begin position="1177"/>
        <end position="1197"/>
    </location>
</feature>
<keyword evidence="8 15" id="KW-0067">ATP-binding</keyword>
<sequence>MDDGRHPRITTSFLLANLHCPSCVSSIQQALRESSSHDVIWVSPNIVTSVVTIEHRHTSTPDITIRCMAKSLQDAGFEICGVTTTAATEFDMDTITFTQPDSGVMDNAHNGGALDGLLSFAPRWSSDSPEAQREAHLLNCKQCRDSEDSGASTADLLNSHVNSVRSSLYNGLDSVTAMASGGSKWRVSLSVGGMTCASCVNTISEELNKQEWIDNATVNLVTNSATVDIRDKSNASRVAEAIEDMGYDASLDSVAEYAESGDESTGDESDEKKWRATVAIGGMTCASCANTITEQLNKKDYISNVAVNLVANNATIDFIVEGKQDDIVQSIEDMGYDATLDSVSRVKTENKGAQERTVQISIKGLYCQHCPSRVTHSLTSFTHRLKVISKPTHEKPLLTVKYTPSAPSFTIRQILSAIDATDPAFKASIYHPPSLEERSKLITQKHQQQLLRRVYLTFFITIPTFIIGIVYMSLVPDTDKGKHYLMKPWTMGINRAQIALFILATPVYFFGADVFHSRAIKEIRNLWRRGSKTPILRRFYKFGSMNMLMSLGTTIAYISSIGQMIAAAINRPAKVDDTQFYFDSVVFLTLFLLLGRLIESYSKSKTGDAVEMLGKLRPTTAILVTKDSIGKTTDSVVGVDMLEFGDVVRVPHGASPAADGIVVQGEGSFDESSLTGESRLIKKVPGDEVHAGTVNKDSAIQVRITGAAGASLLDRIVSIVREGQTKRAPMERVADVLTAYFVPIITLIAVITFFTWLILGYTGVLPREYLDAEGSWAGFALQFAIAVFVVACPCGLALAAPTAIFVGGGLAAKHGILAKGGGEAFEKASNVDVVVFDKTGTLTVGGEPKVTDARLYAEKGKLEPSMVLATLRAIEENSSHPVAKAIVSYSTSQTEAWVDVDSLQELPGKGMKATNRGAKPDGAFDMIVGNESLMRDHAVRFEEGVSSQLQKWKSEAKSVALVATRPTPSTTPSDDHPWTLVAALSIADPIRPEAIRIIKALHEQGTRVWMLSGDNVVTAKAVANLVGIDPDNVLAEVLPWEKADKITYLQSVLKARAGKPGAGAGAGAGAEHIGKRAMVAMVGDGINDSPALTKADVGIAIGSGSDVAISSADFVLVTSDLRAVVTLLALSRTVFRRIKVNFGWAVIYNLLAIPIAAGCLYPIVVNGGRQHVRLDPVWASLAMALSSISVVLSSLALRSKVPWLGFRAKKIE</sequence>
<dbReference type="InterPro" id="IPR006122">
    <property type="entry name" value="HMA_Cu_ion-bd"/>
</dbReference>
<feature type="transmembrane region" description="Helical" evidence="15">
    <location>
        <begin position="454"/>
        <end position="476"/>
    </location>
</feature>
<evidence type="ECO:0000256" key="4">
    <source>
        <dbReference type="ARBA" id="ARBA00022692"/>
    </source>
</evidence>
<evidence type="ECO:0000256" key="15">
    <source>
        <dbReference type="RuleBase" id="RU362081"/>
    </source>
</evidence>
<keyword evidence="18" id="KW-1185">Reference proteome</keyword>
<dbReference type="SUPFAM" id="SSF81653">
    <property type="entry name" value="Calcium ATPase, transduction domain A"/>
    <property type="match status" value="1"/>
</dbReference>
<keyword evidence="12" id="KW-0186">Copper</keyword>
<evidence type="ECO:0000256" key="5">
    <source>
        <dbReference type="ARBA" id="ARBA00022723"/>
    </source>
</evidence>